<organism evidence="1 2">
    <name type="scientific">Candidatus Nitrosomarinus catalinensis</name>
    <dbReference type="NCBI Taxonomy" id="1898749"/>
    <lineage>
        <taxon>Archaea</taxon>
        <taxon>Nitrososphaerota</taxon>
        <taxon>Nitrososphaeria</taxon>
        <taxon>Nitrosopumilales</taxon>
        <taxon>Nitrosopumilaceae</taxon>
        <taxon>Candidatus Nitrosomarinus</taxon>
    </lineage>
</organism>
<gene>
    <name evidence="1" type="ORF">NMSP_0879</name>
</gene>
<accession>A0A2Z2HKC3</accession>
<keyword evidence="2" id="KW-1185">Reference proteome</keyword>
<dbReference type="EMBL" id="CP021324">
    <property type="protein sequence ID" value="ARS64498.1"/>
    <property type="molecule type" value="Genomic_DNA"/>
</dbReference>
<dbReference type="Proteomes" id="UP000249949">
    <property type="component" value="Chromosome"/>
</dbReference>
<dbReference type="GeneID" id="32901342"/>
<reference evidence="1 2" key="1">
    <citation type="journal article" date="2017" name="Environ. Microbiol.">
        <title>Genome and epigenome of a novel marine Thaumarchaeota strain suggest viral infection, phosphorothioation DNA modification and multiple restriction systems.</title>
        <authorList>
            <person name="Ahlgren N.A."/>
            <person name="Chen Y."/>
            <person name="Needham D.M."/>
            <person name="Parada A.E."/>
            <person name="Sachdeva R."/>
            <person name="Trinh V."/>
            <person name="Chen T."/>
            <person name="Fuhrman J.A."/>
        </authorList>
    </citation>
    <scope>NUCLEOTIDE SEQUENCE [LARGE SCALE GENOMIC DNA]</scope>
    <source>
        <strain evidence="1 2">SPOT01</strain>
    </source>
</reference>
<evidence type="ECO:0000313" key="1">
    <source>
        <dbReference type="EMBL" id="ARS64498.1"/>
    </source>
</evidence>
<dbReference type="AlphaFoldDB" id="A0A2Z2HKC3"/>
<name>A0A2Z2HKC3_9ARCH</name>
<protein>
    <recommendedName>
        <fullName evidence="3">DUF922 domain-containing protein</fullName>
    </recommendedName>
</protein>
<evidence type="ECO:0008006" key="3">
    <source>
        <dbReference type="Google" id="ProtNLM"/>
    </source>
</evidence>
<proteinExistence type="predicted"/>
<dbReference type="OrthoDB" id="4918at2157"/>
<sequence length="178" mass="21184">MIEKEVIHWSDDIQLNVSNFMAEPNPGIFEDSHSVIKYGFTWIVSSEQLDDQVVFSVENIQLSVEFNPLLSWIRMSEFNDGLLQHEQGHFDLAEIVKRKHQKIFENEFYNKHFPTRGQNDAQRKQYAKEDSGKMISLKVEKLNLYLKEKRDEYDQETDFGKNISEQKKYDEIFSKLRK</sequence>
<dbReference type="KEGG" id="nct:NMSP_0879"/>
<evidence type="ECO:0000313" key="2">
    <source>
        <dbReference type="Proteomes" id="UP000249949"/>
    </source>
</evidence>
<dbReference type="RefSeq" id="WP_086907590.1">
    <property type="nucleotide sequence ID" value="NZ_CP021324.1"/>
</dbReference>